<dbReference type="CDD" id="cd18793">
    <property type="entry name" value="SF2_C_SNF"/>
    <property type="match status" value="1"/>
</dbReference>
<dbReference type="InParanoid" id="A2EY36"/>
<dbReference type="InterPro" id="IPR016024">
    <property type="entry name" value="ARM-type_fold"/>
</dbReference>
<dbReference type="STRING" id="5722.A2EY36"/>
<evidence type="ECO:0000256" key="1">
    <source>
        <dbReference type="ARBA" id="ARBA00022801"/>
    </source>
</evidence>
<dbReference type="GO" id="GO:0140750">
    <property type="term" value="F:nucleosome array spacer activity"/>
    <property type="evidence" value="ECO:0000318"/>
    <property type="project" value="GO_Central"/>
</dbReference>
<accession>A2EY36</accession>
<dbReference type="KEGG" id="tva:4760285"/>
<dbReference type="eggNOG" id="KOG0392">
    <property type="taxonomic scope" value="Eukaryota"/>
</dbReference>
<dbReference type="OrthoDB" id="10252227at2759"/>
<dbReference type="GO" id="GO:0003682">
    <property type="term" value="F:chromatin binding"/>
    <property type="evidence" value="ECO:0000318"/>
    <property type="project" value="GO_Central"/>
</dbReference>
<dbReference type="InterPro" id="IPR027417">
    <property type="entry name" value="P-loop_NTPase"/>
</dbReference>
<keyword evidence="1" id="KW-0378">Hydrolase</keyword>
<feature type="domain" description="Helicase ATP-binding" evidence="2">
    <location>
        <begin position="828"/>
        <end position="991"/>
    </location>
</feature>
<dbReference type="InterPro" id="IPR001650">
    <property type="entry name" value="Helicase_C-like"/>
</dbReference>
<dbReference type="InterPro" id="IPR000330">
    <property type="entry name" value="SNF2_N"/>
</dbReference>
<dbReference type="FunFam" id="3.40.50.300:FF:004821">
    <property type="entry name" value="SNF2 family N-terminal domain containing protein"/>
    <property type="match status" value="1"/>
</dbReference>
<dbReference type="Gene3D" id="3.40.50.300">
    <property type="entry name" value="P-loop containing nucleotide triphosphate hydrolases"/>
    <property type="match status" value="1"/>
</dbReference>
<dbReference type="GO" id="GO:0005524">
    <property type="term" value="F:ATP binding"/>
    <property type="evidence" value="ECO:0007669"/>
    <property type="project" value="InterPro"/>
</dbReference>
<dbReference type="Pfam" id="PF00271">
    <property type="entry name" value="Helicase_C"/>
    <property type="match status" value="1"/>
</dbReference>
<dbReference type="SUPFAM" id="SSF52540">
    <property type="entry name" value="P-loop containing nucleoside triphosphate hydrolases"/>
    <property type="match status" value="2"/>
</dbReference>
<proteinExistence type="predicted"/>
<name>A2EY36_TRIV3</name>
<dbReference type="GO" id="GO:0016887">
    <property type="term" value="F:ATP hydrolysis activity"/>
    <property type="evidence" value="ECO:0007669"/>
    <property type="project" value="InterPro"/>
</dbReference>
<dbReference type="GO" id="GO:0003677">
    <property type="term" value="F:DNA binding"/>
    <property type="evidence" value="ECO:0000318"/>
    <property type="project" value="GO_Central"/>
</dbReference>
<dbReference type="InterPro" id="IPR011989">
    <property type="entry name" value="ARM-like"/>
</dbReference>
<dbReference type="SMART" id="SM00490">
    <property type="entry name" value="HELICc"/>
    <property type="match status" value="1"/>
</dbReference>
<dbReference type="GO" id="GO:0017025">
    <property type="term" value="F:TBP-class protein binding"/>
    <property type="evidence" value="ECO:0007669"/>
    <property type="project" value="InterPro"/>
</dbReference>
<evidence type="ECO:0000259" key="2">
    <source>
        <dbReference type="PROSITE" id="PS51192"/>
    </source>
</evidence>
<organism evidence="4 5">
    <name type="scientific">Trichomonas vaginalis (strain ATCC PRA-98 / G3)</name>
    <dbReference type="NCBI Taxonomy" id="412133"/>
    <lineage>
        <taxon>Eukaryota</taxon>
        <taxon>Metamonada</taxon>
        <taxon>Parabasalia</taxon>
        <taxon>Trichomonadida</taxon>
        <taxon>Trichomonadidae</taxon>
        <taxon>Trichomonas</taxon>
    </lineage>
</organism>
<dbReference type="GO" id="GO:0031507">
    <property type="term" value="P:heterochromatin formation"/>
    <property type="evidence" value="ECO:0000318"/>
    <property type="project" value="GO_Central"/>
</dbReference>
<evidence type="ECO:0000313" key="4">
    <source>
        <dbReference type="EMBL" id="EAY02446.1"/>
    </source>
</evidence>
<sequence>MSEKEKSTNSKFERLISILKGNKYTFAMKRAAAEQIGFLQKEFAYELSYLLEKLYPLIMHPNYDTRCGAALAIGFLIPQCNHKYSRWSVTRNYGKFEEFNAQMILNDKDCPVLLNTWSSETELPSDYKNQQFKAEDNNISELCQFTELLLTKLDSNDWFYRHGAVIALGEVYKGLKERNELISLPKFYLEDIAVRLLILICRDRFIDASVSDKVIIPVSMEACKLISKIIITKPQQLIPIIEQLIQAEPYQLRLCAWLILKNCSAIDAKVFDINWIYNHFKNAFQSSHDDDIFQDVITYAAEAVYPIVGKIEEKDEVAKLVWDEFMNYDPINSFNQILLDITLKLLEKQDVTYFATKEGLDTIYKCIIAGTPSTGSLEARKSAYALLTATMKVGYLDVWSDYDIAGLSETLIRINLNEDKYNLMAVSLFDCLKSLLDIQGFEFGEDYVVRICSNIASDKKNLDKLGSIISILISIGKYINLNVKENLTFKGVENPIAICFIYIICLSMLAKEPTLAKISPMILKVNPIPIFKNLFTFKPRKTLDYIPEITTVKLGAFRKFITDYVALSIKNYKHEERKIIIIEQLISEESTNHEECFFPKLIPESNPNRSFAVAISQVRRDITSDVLNNILLQCTTILPKVISSRETLLRCYYYVMGNNILPRESLEQLIKCFAEDNEEYLVTMAAWVAEIYARRKTEEFMQVYLTMDLPKFNRGQAEFIDLFMSNIQFGKHQWCSFFIPSLLENRFKTDDKVVQQYISHSLANSIKYLPLEKSDELNVPENLKELKLQSLEKLKPLFDPKLIKPMEILPEPSVSPLDYQFDGIKWLGFLLEFGLNGILADDMGLGKTFQTLCAISTVHKHAIEKGENPISLIFAPPNVVYHWTKEVEKFFPWMETVKINNRSFFKNNNLKKFSGLVVTSYGMSKHFVNLNIGRPFKYIVLDEGHLIKNSSSSTAQNITSISSEHRLILSGTPIQNGALDLWSLFNFLMPGYLGPLEQFRKLYENPINKMFDTNASEQDTERGRKALEDLHSQVLPLILRRLKTDVLNSVLPKSYNTETATLSEVQKNLLQSHFEQIDEEEITEATFTKLKFERNVNIHPELESPDSCEGTIEESGKLVVLRDLLLYTLGFGPGKEEVLRQKVVIFCESESAIKEIIKYVIPCLVDTTFVKFDSSLSQDERDKNIDAFMSENGPDLFIATKSAAGHGINLTAANVVVFFELNWNPAIDLQAEDRVHRIGQKKQVRIYSIVMEGTIDERIENSQKRKKMIMDSVIHDQKELGDLDTTGLNQNITGEMTEAPEKPMSFKELINSDIKYDKDAYNQMDN</sequence>
<keyword evidence="5" id="KW-1185">Reference proteome</keyword>
<dbReference type="PANTHER" id="PTHR36498">
    <property type="entry name" value="TATA-BINDING PROTEIN-ASSOCIATED FACTOR 172"/>
    <property type="match status" value="1"/>
</dbReference>
<dbReference type="Gene3D" id="3.40.50.10810">
    <property type="entry name" value="Tandem AAA-ATPase domain"/>
    <property type="match status" value="1"/>
</dbReference>
<dbReference type="GO" id="GO:0000785">
    <property type="term" value="C:chromatin"/>
    <property type="evidence" value="ECO:0000318"/>
    <property type="project" value="GO_Central"/>
</dbReference>
<dbReference type="SMR" id="A2EY36"/>
<dbReference type="Pfam" id="PF00176">
    <property type="entry name" value="SNF2-rel_dom"/>
    <property type="match status" value="1"/>
</dbReference>
<dbReference type="GO" id="GO:0005634">
    <property type="term" value="C:nucleus"/>
    <property type="evidence" value="ECO:0000318"/>
    <property type="project" value="GO_Central"/>
</dbReference>
<reference evidence="4" key="1">
    <citation type="submission" date="2006-10" db="EMBL/GenBank/DDBJ databases">
        <authorList>
            <person name="Amadeo P."/>
            <person name="Zhao Q."/>
            <person name="Wortman J."/>
            <person name="Fraser-Liggett C."/>
            <person name="Carlton J."/>
        </authorList>
    </citation>
    <scope>NUCLEOTIDE SEQUENCE</scope>
    <source>
        <strain evidence="4">G3</strain>
    </source>
</reference>
<reference evidence="4" key="2">
    <citation type="journal article" date="2007" name="Science">
        <title>Draft genome sequence of the sexually transmitted pathogen Trichomonas vaginalis.</title>
        <authorList>
            <person name="Carlton J.M."/>
            <person name="Hirt R.P."/>
            <person name="Silva J.C."/>
            <person name="Delcher A.L."/>
            <person name="Schatz M."/>
            <person name="Zhao Q."/>
            <person name="Wortman J.R."/>
            <person name="Bidwell S.L."/>
            <person name="Alsmark U.C.M."/>
            <person name="Besteiro S."/>
            <person name="Sicheritz-Ponten T."/>
            <person name="Noel C.J."/>
            <person name="Dacks J.B."/>
            <person name="Foster P.G."/>
            <person name="Simillion C."/>
            <person name="Van de Peer Y."/>
            <person name="Miranda-Saavedra D."/>
            <person name="Barton G.J."/>
            <person name="Westrop G.D."/>
            <person name="Mueller S."/>
            <person name="Dessi D."/>
            <person name="Fiori P.L."/>
            <person name="Ren Q."/>
            <person name="Paulsen I."/>
            <person name="Zhang H."/>
            <person name="Bastida-Corcuera F.D."/>
            <person name="Simoes-Barbosa A."/>
            <person name="Brown M.T."/>
            <person name="Hayes R.D."/>
            <person name="Mukherjee M."/>
            <person name="Okumura C.Y."/>
            <person name="Schneider R."/>
            <person name="Smith A.J."/>
            <person name="Vanacova S."/>
            <person name="Villalvazo M."/>
            <person name="Haas B.J."/>
            <person name="Pertea M."/>
            <person name="Feldblyum T.V."/>
            <person name="Utterback T.R."/>
            <person name="Shu C.L."/>
            <person name="Osoegawa K."/>
            <person name="de Jong P.J."/>
            <person name="Hrdy I."/>
            <person name="Horvathova L."/>
            <person name="Zubacova Z."/>
            <person name="Dolezal P."/>
            <person name="Malik S.B."/>
            <person name="Logsdon J.M. Jr."/>
            <person name="Henze K."/>
            <person name="Gupta A."/>
            <person name="Wang C.C."/>
            <person name="Dunne R.L."/>
            <person name="Upcroft J.A."/>
            <person name="Upcroft P."/>
            <person name="White O."/>
            <person name="Salzberg S.L."/>
            <person name="Tang P."/>
            <person name="Chiu C.-H."/>
            <person name="Lee Y.-S."/>
            <person name="Embley T.M."/>
            <person name="Coombs G.H."/>
            <person name="Mottram J.C."/>
            <person name="Tachezy J."/>
            <person name="Fraser-Liggett C.M."/>
            <person name="Johnson P.J."/>
        </authorList>
    </citation>
    <scope>NUCLEOTIDE SEQUENCE [LARGE SCALE GENOMIC DNA]</scope>
    <source>
        <strain evidence="4">G3</strain>
    </source>
</reference>
<dbReference type="FunFam" id="3.40.50.10810:FF:000090">
    <property type="entry name" value="Similarity to HELICASE MOT1"/>
    <property type="match status" value="1"/>
</dbReference>
<dbReference type="InterPro" id="IPR038718">
    <property type="entry name" value="SNF2-like_sf"/>
</dbReference>
<dbReference type="SMART" id="SM00487">
    <property type="entry name" value="DEXDc"/>
    <property type="match status" value="1"/>
</dbReference>
<dbReference type="SUPFAM" id="SSF48371">
    <property type="entry name" value="ARM repeat"/>
    <property type="match status" value="1"/>
</dbReference>
<dbReference type="PANTHER" id="PTHR36498:SF1">
    <property type="entry name" value="TATA-BINDING PROTEIN-ASSOCIATED FACTOR 172"/>
    <property type="match status" value="1"/>
</dbReference>
<protein>
    <submittedName>
        <fullName evidence="4">SNF2 family N-terminal domain containing protein</fullName>
    </submittedName>
</protein>
<dbReference type="PROSITE" id="PS51194">
    <property type="entry name" value="HELICASE_CTER"/>
    <property type="match status" value="1"/>
</dbReference>
<feature type="domain" description="Helicase C-terminal" evidence="3">
    <location>
        <begin position="1133"/>
        <end position="1281"/>
    </location>
</feature>
<gene>
    <name evidence="4" type="ORF">TVAG_044640</name>
</gene>
<dbReference type="Proteomes" id="UP000001542">
    <property type="component" value="Unassembled WGS sequence"/>
</dbReference>
<evidence type="ECO:0000259" key="3">
    <source>
        <dbReference type="PROSITE" id="PS51194"/>
    </source>
</evidence>
<dbReference type="VEuPathDB" id="TrichDB:TVAG_044640"/>
<evidence type="ECO:0000313" key="5">
    <source>
        <dbReference type="Proteomes" id="UP000001542"/>
    </source>
</evidence>
<dbReference type="RefSeq" id="XP_001330686.1">
    <property type="nucleotide sequence ID" value="XM_001330650.1"/>
</dbReference>
<dbReference type="InterPro" id="IPR044972">
    <property type="entry name" value="Mot1"/>
</dbReference>
<dbReference type="GO" id="GO:0045944">
    <property type="term" value="P:positive regulation of transcription by RNA polymerase II"/>
    <property type="evidence" value="ECO:0000318"/>
    <property type="project" value="GO_Central"/>
</dbReference>
<dbReference type="EMBL" id="DS113536">
    <property type="protein sequence ID" value="EAY02446.1"/>
    <property type="molecule type" value="Genomic_DNA"/>
</dbReference>
<dbReference type="InterPro" id="IPR014001">
    <property type="entry name" value="Helicase_ATP-bd"/>
</dbReference>
<dbReference type="PROSITE" id="PS51192">
    <property type="entry name" value="HELICASE_ATP_BIND_1"/>
    <property type="match status" value="1"/>
</dbReference>
<dbReference type="Gene3D" id="1.25.10.10">
    <property type="entry name" value="Leucine-rich Repeat Variant"/>
    <property type="match status" value="1"/>
</dbReference>
<dbReference type="VEuPathDB" id="TrichDB:TVAGG3_0300590"/>
<dbReference type="InterPro" id="IPR049730">
    <property type="entry name" value="SNF2/RAD54-like_C"/>
</dbReference>